<organism evidence="1 2">
    <name type="scientific">Teladorsagia circumcincta</name>
    <name type="common">Brown stomach worm</name>
    <name type="synonym">Ostertagia circumcincta</name>
    <dbReference type="NCBI Taxonomy" id="45464"/>
    <lineage>
        <taxon>Eukaryota</taxon>
        <taxon>Metazoa</taxon>
        <taxon>Ecdysozoa</taxon>
        <taxon>Nematoda</taxon>
        <taxon>Chromadorea</taxon>
        <taxon>Rhabditida</taxon>
        <taxon>Rhabditina</taxon>
        <taxon>Rhabditomorpha</taxon>
        <taxon>Strongyloidea</taxon>
        <taxon>Trichostrongylidae</taxon>
        <taxon>Teladorsagia</taxon>
    </lineage>
</organism>
<protein>
    <submittedName>
        <fullName evidence="1">Uncharacterized protein</fullName>
    </submittedName>
</protein>
<dbReference type="OrthoDB" id="433457at2759"/>
<evidence type="ECO:0000313" key="1">
    <source>
        <dbReference type="EMBL" id="PIO56444.1"/>
    </source>
</evidence>
<dbReference type="Gene3D" id="1.10.150.910">
    <property type="match status" value="1"/>
</dbReference>
<accession>A0A2G9TEQ4</accession>
<proteinExistence type="predicted"/>
<keyword evidence="2" id="KW-1185">Reference proteome</keyword>
<dbReference type="Proteomes" id="UP000230423">
    <property type="component" value="Unassembled WGS sequence"/>
</dbReference>
<gene>
    <name evidence="1" type="ORF">TELCIR_22157</name>
</gene>
<name>A0A2G9TEQ4_TELCI</name>
<dbReference type="EMBL" id="KZ376620">
    <property type="protein sequence ID" value="PIO56444.1"/>
    <property type="molecule type" value="Genomic_DNA"/>
</dbReference>
<sequence>MRIEHAVYRQFTSEKLVDKAVGFIDGDLVESLLDMPRETAAAALAGIQRPGKQVSYFSIRTFGILRYRP</sequence>
<dbReference type="AlphaFoldDB" id="A0A2G9TEQ4"/>
<evidence type="ECO:0000313" key="2">
    <source>
        <dbReference type="Proteomes" id="UP000230423"/>
    </source>
</evidence>
<reference evidence="1 2" key="1">
    <citation type="submission" date="2015-09" db="EMBL/GenBank/DDBJ databases">
        <title>Draft genome of the parasitic nematode Teladorsagia circumcincta isolate WARC Sus (inbred).</title>
        <authorList>
            <person name="Mitreva M."/>
        </authorList>
    </citation>
    <scope>NUCLEOTIDE SEQUENCE [LARGE SCALE GENOMIC DNA]</scope>
    <source>
        <strain evidence="1 2">S</strain>
    </source>
</reference>